<dbReference type="KEGG" id="asip:AQUSIP_11370"/>
<dbReference type="EMBL" id="LR699119">
    <property type="protein sequence ID" value="VVC75840.1"/>
    <property type="molecule type" value="Genomic_DNA"/>
</dbReference>
<keyword evidence="2" id="KW-1185">Reference proteome</keyword>
<evidence type="ECO:0000313" key="1">
    <source>
        <dbReference type="EMBL" id="VVC75840.1"/>
    </source>
</evidence>
<name>A0A5E4PFR8_9COXI</name>
<reference evidence="1 2" key="1">
    <citation type="submission" date="2019-08" db="EMBL/GenBank/DDBJ databases">
        <authorList>
            <person name="Guy L."/>
        </authorList>
    </citation>
    <scope>NUCLEOTIDE SEQUENCE [LARGE SCALE GENOMIC DNA]</scope>
    <source>
        <strain evidence="1 2">SGT-108</strain>
    </source>
</reference>
<evidence type="ECO:0000313" key="2">
    <source>
        <dbReference type="Proteomes" id="UP000324194"/>
    </source>
</evidence>
<sequence>MLSSRSFLLQFLESADAATLKKYRLPENQPDTTSLRMRIFDRVPRLLPDQKIDEIGVVFRHICLNIKSVKKTDNGLRLGSDSDKKRIHTWLVSIIDTAVNELLDTNGCINPKIAALLHWNQNLTPSQTADIICAYVNAVNQAMVPDYIPQSSISFQAVWNYVNENYKNIVNQTLKKRGFAFTNLSVQTGLNSRSETSHGFAYQNKAPQKLSRVFGIPIGGIVFFPSHQSSILVADHKSSHAISPVTNKT</sequence>
<organism evidence="1 2">
    <name type="scientific">Aquicella siphonis</name>
    <dbReference type="NCBI Taxonomy" id="254247"/>
    <lineage>
        <taxon>Bacteria</taxon>
        <taxon>Pseudomonadati</taxon>
        <taxon>Pseudomonadota</taxon>
        <taxon>Gammaproteobacteria</taxon>
        <taxon>Legionellales</taxon>
        <taxon>Coxiellaceae</taxon>
        <taxon>Aquicella</taxon>
    </lineage>
</organism>
<proteinExistence type="predicted"/>
<dbReference type="RefSeq" id="WP_148339113.1">
    <property type="nucleotide sequence ID" value="NZ_LR699119.1"/>
</dbReference>
<accession>A0A5E4PFR8</accession>
<protein>
    <submittedName>
        <fullName evidence="1">Uncharacterized protein</fullName>
    </submittedName>
</protein>
<dbReference type="AlphaFoldDB" id="A0A5E4PFR8"/>
<gene>
    <name evidence="1" type="ORF">AQUSIP_11370</name>
</gene>
<dbReference type="Proteomes" id="UP000324194">
    <property type="component" value="Chromosome 1"/>
</dbReference>